<evidence type="ECO:0000313" key="2">
    <source>
        <dbReference type="EMBL" id="EBW6734866.1"/>
    </source>
</evidence>
<reference evidence="2" key="1">
    <citation type="submission" date="2018-06" db="EMBL/GenBank/DDBJ databases">
        <authorList>
            <person name="Ashton P.M."/>
            <person name="Dallman T."/>
            <person name="Nair S."/>
            <person name="De Pinna E."/>
            <person name="Peters T."/>
            <person name="Grant K."/>
        </authorList>
    </citation>
    <scope>NUCLEOTIDE SEQUENCE</scope>
    <source>
        <strain evidence="2">271067</strain>
    </source>
</reference>
<organism evidence="2">
    <name type="scientific">Salmonella enterica subsp. enterica serovar Braenderup</name>
    <dbReference type="NCBI Taxonomy" id="149391"/>
    <lineage>
        <taxon>Bacteria</taxon>
        <taxon>Pseudomonadati</taxon>
        <taxon>Pseudomonadota</taxon>
        <taxon>Gammaproteobacteria</taxon>
        <taxon>Enterobacterales</taxon>
        <taxon>Enterobacteriaceae</taxon>
        <taxon>Salmonella</taxon>
    </lineage>
</organism>
<proteinExistence type="predicted"/>
<dbReference type="EMBL" id="AAHIXO010000043">
    <property type="protein sequence ID" value="EBW6734866.1"/>
    <property type="molecule type" value="Genomic_DNA"/>
</dbReference>
<evidence type="ECO:0000259" key="1">
    <source>
        <dbReference type="Pfam" id="PF13700"/>
    </source>
</evidence>
<feature type="non-terminal residue" evidence="2">
    <location>
        <position position="271"/>
    </location>
</feature>
<dbReference type="Pfam" id="PF13700">
    <property type="entry name" value="DUF4158"/>
    <property type="match status" value="1"/>
</dbReference>
<gene>
    <name evidence="2" type="ORF">DP829_24145</name>
</gene>
<name>A0A5W3L1F7_SALET</name>
<comment type="caution">
    <text evidence="2">The sequence shown here is derived from an EMBL/GenBank/DDBJ whole genome shotgun (WGS) entry which is preliminary data.</text>
</comment>
<feature type="domain" description="DUF4158" evidence="1">
    <location>
        <begin position="9"/>
        <end position="173"/>
    </location>
</feature>
<dbReference type="AlphaFoldDB" id="A0A5W3L1F7"/>
<protein>
    <submittedName>
        <fullName evidence="2">DUF4158 domain-containing protein</fullName>
    </submittedName>
</protein>
<sequence length="271" mass="31278">MAFEERVQILSEAEQDELYGPPAFTSADQRFFFSLNDKELAIAKSLRHRGQRYMLVVLLGYFKAKPVVLNPGFHQIKQDLKYVYQTVLPGPGCRPFNLTPKENERIYQRVFQLCNYQRWNVKDHGAALRDYLSQQARAWTAPRHLFDAAIEYCSGQKIAIPAYSTLQKIISQVVGDEQEHMAAHLERAMSRGLKQALAELVNGTGPLPFRQLRQSARNFTGTELEKELIVYRHIQHWMPEVDLLLSTLSLSQKNLQHLAEKVDYYGAKLKR</sequence>
<accession>A0A5W3L1F7</accession>
<dbReference type="InterPro" id="IPR025296">
    <property type="entry name" value="DUF4158"/>
</dbReference>